<dbReference type="GO" id="GO:0005886">
    <property type="term" value="C:plasma membrane"/>
    <property type="evidence" value="ECO:0007669"/>
    <property type="project" value="TreeGrafter"/>
</dbReference>
<dbReference type="Pfam" id="PF11716">
    <property type="entry name" value="MDMPI_N"/>
    <property type="match status" value="1"/>
</dbReference>
<dbReference type="PANTHER" id="PTHR40758:SF1">
    <property type="entry name" value="CONSERVED PROTEIN"/>
    <property type="match status" value="1"/>
</dbReference>
<name>A0A1I2EDQ1_9ACTN</name>
<dbReference type="RefSeq" id="WP_093613120.1">
    <property type="nucleotide sequence ID" value="NZ_BOMT01000029.1"/>
</dbReference>
<feature type="domain" description="Mycothiol-dependent maleylpyruvate isomerase metal-binding" evidence="2">
    <location>
        <begin position="11"/>
        <end position="143"/>
    </location>
</feature>
<feature type="domain" description="MDMPI C-terminal" evidence="1">
    <location>
        <begin position="155"/>
        <end position="241"/>
    </location>
</feature>
<gene>
    <name evidence="3" type="ORF">SAMN05421541_104363</name>
</gene>
<evidence type="ECO:0000259" key="2">
    <source>
        <dbReference type="Pfam" id="PF11716"/>
    </source>
</evidence>
<dbReference type="Pfam" id="PF07398">
    <property type="entry name" value="MDMPI_C"/>
    <property type="match status" value="1"/>
</dbReference>
<dbReference type="Gene3D" id="1.20.120.450">
    <property type="entry name" value="dinb family like domain"/>
    <property type="match status" value="1"/>
</dbReference>
<dbReference type="InterPro" id="IPR010872">
    <property type="entry name" value="MDMPI_C-term_domain"/>
</dbReference>
<organism evidence="3 4">
    <name type="scientific">Actinoplanes philippinensis</name>
    <dbReference type="NCBI Taxonomy" id="35752"/>
    <lineage>
        <taxon>Bacteria</taxon>
        <taxon>Bacillati</taxon>
        <taxon>Actinomycetota</taxon>
        <taxon>Actinomycetes</taxon>
        <taxon>Micromonosporales</taxon>
        <taxon>Micromonosporaceae</taxon>
        <taxon>Actinoplanes</taxon>
    </lineage>
</organism>
<dbReference type="AlphaFoldDB" id="A0A1I2EDQ1"/>
<dbReference type="InterPro" id="IPR034660">
    <property type="entry name" value="DinB/YfiT-like"/>
</dbReference>
<dbReference type="STRING" id="35752.SAMN05421541_104363"/>
<dbReference type="OrthoDB" id="3671213at2"/>
<sequence length="252" mass="26838">MSTNLDFPGLLRLIDERSAAFRAVVAAAPGLDLPVPSCPGWTLADLAQHIGTGRHRWAATVAAGPADAPPDRALWNTSDAPTDRADLLAWLAEASERLREALLTAGPDAGCWAWWDPFQSPLTSGTVARHQLQEMTVHTYDAQLAVGAVEPLPVEVAIEGVDEFLTTCVATTIPWPHDPAVVDYRTVEGPSWRVHLSADGARIDRAPAAAGVTVLGTAGELILLFYGRTGLDTLKVDGDGGIIDRLAAWEPE</sequence>
<dbReference type="InterPro" id="IPR017517">
    <property type="entry name" value="Maleyloyr_isom"/>
</dbReference>
<keyword evidence="4" id="KW-1185">Reference proteome</keyword>
<evidence type="ECO:0000259" key="1">
    <source>
        <dbReference type="Pfam" id="PF07398"/>
    </source>
</evidence>
<accession>A0A1I2EDQ1</accession>
<dbReference type="GO" id="GO:0046872">
    <property type="term" value="F:metal ion binding"/>
    <property type="evidence" value="ECO:0007669"/>
    <property type="project" value="InterPro"/>
</dbReference>
<evidence type="ECO:0000313" key="4">
    <source>
        <dbReference type="Proteomes" id="UP000199645"/>
    </source>
</evidence>
<dbReference type="EMBL" id="FONV01000004">
    <property type="protein sequence ID" value="SFE90601.1"/>
    <property type="molecule type" value="Genomic_DNA"/>
</dbReference>
<proteinExistence type="predicted"/>
<dbReference type="NCBIfam" id="TIGR03083">
    <property type="entry name" value="maleylpyruvate isomerase family mycothiol-dependent enzyme"/>
    <property type="match status" value="1"/>
</dbReference>
<reference evidence="3 4" key="1">
    <citation type="submission" date="2016-10" db="EMBL/GenBank/DDBJ databases">
        <authorList>
            <person name="de Groot N.N."/>
        </authorList>
    </citation>
    <scope>NUCLEOTIDE SEQUENCE [LARGE SCALE GENOMIC DNA]</scope>
    <source>
        <strain evidence="3 4">DSM 43019</strain>
    </source>
</reference>
<evidence type="ECO:0000313" key="3">
    <source>
        <dbReference type="EMBL" id="SFE90601.1"/>
    </source>
</evidence>
<protein>
    <submittedName>
        <fullName evidence="3">TIGR03083 family protein</fullName>
    </submittedName>
</protein>
<dbReference type="InterPro" id="IPR024344">
    <property type="entry name" value="MDMPI_metal-binding"/>
</dbReference>
<dbReference type="Proteomes" id="UP000199645">
    <property type="component" value="Unassembled WGS sequence"/>
</dbReference>
<dbReference type="SUPFAM" id="SSF109854">
    <property type="entry name" value="DinB/YfiT-like putative metalloenzymes"/>
    <property type="match status" value="1"/>
</dbReference>
<dbReference type="PANTHER" id="PTHR40758">
    <property type="entry name" value="CONSERVED PROTEIN"/>
    <property type="match status" value="1"/>
</dbReference>